<protein>
    <submittedName>
        <fullName evidence="1">RCG50872</fullName>
    </submittedName>
</protein>
<reference evidence="2" key="1">
    <citation type="submission" date="2005-09" db="EMBL/GenBank/DDBJ databases">
        <authorList>
            <person name="Mural R.J."/>
            <person name="Li P.W."/>
            <person name="Adams M.D."/>
            <person name="Amanatides P.G."/>
            <person name="Baden-Tillson H."/>
            <person name="Barnstead M."/>
            <person name="Chin S.H."/>
            <person name="Dew I."/>
            <person name="Evans C.A."/>
            <person name="Ferriera S."/>
            <person name="Flanigan M."/>
            <person name="Fosler C."/>
            <person name="Glodek A."/>
            <person name="Gu Z."/>
            <person name="Holt R.A."/>
            <person name="Jennings D."/>
            <person name="Kraft C.L."/>
            <person name="Lu F."/>
            <person name="Nguyen T."/>
            <person name="Nusskern D.R."/>
            <person name="Pfannkoch C.M."/>
            <person name="Sitter C."/>
            <person name="Sutton G.G."/>
            <person name="Venter J.C."/>
            <person name="Wang Z."/>
            <person name="Woodage T."/>
            <person name="Zheng X.H."/>
            <person name="Zhong F."/>
        </authorList>
    </citation>
    <scope>NUCLEOTIDE SEQUENCE [LARGE SCALE GENOMIC DNA]</scope>
    <source>
        <strain>BN</strain>
        <strain evidence="2">Sprague-Dawley</strain>
    </source>
</reference>
<evidence type="ECO:0000313" key="2">
    <source>
        <dbReference type="Proteomes" id="UP000234681"/>
    </source>
</evidence>
<gene>
    <name evidence="1" type="ORF">rCG_50872</name>
</gene>
<accession>A6KJ61</accession>
<sequence length="30" mass="3493">MEQRLLHGKVTCEHRNVTQICSHLRGIPHV</sequence>
<organism evidence="1 2">
    <name type="scientific">Rattus norvegicus</name>
    <name type="common">Rat</name>
    <dbReference type="NCBI Taxonomy" id="10116"/>
    <lineage>
        <taxon>Eukaryota</taxon>
        <taxon>Metazoa</taxon>
        <taxon>Chordata</taxon>
        <taxon>Craniata</taxon>
        <taxon>Vertebrata</taxon>
        <taxon>Euteleostomi</taxon>
        <taxon>Mammalia</taxon>
        <taxon>Eutheria</taxon>
        <taxon>Euarchontoglires</taxon>
        <taxon>Glires</taxon>
        <taxon>Rodentia</taxon>
        <taxon>Myomorpha</taxon>
        <taxon>Muroidea</taxon>
        <taxon>Muridae</taxon>
        <taxon>Murinae</taxon>
        <taxon>Rattus</taxon>
    </lineage>
</organism>
<dbReference type="EMBL" id="CH474054">
    <property type="protein sequence ID" value="EDL96783.1"/>
    <property type="molecule type" value="Genomic_DNA"/>
</dbReference>
<dbReference type="AlphaFoldDB" id="A6KJ61"/>
<name>A6KJ61_RAT</name>
<proteinExistence type="predicted"/>
<evidence type="ECO:0000313" key="1">
    <source>
        <dbReference type="EMBL" id="EDL96783.1"/>
    </source>
</evidence>
<dbReference type="Proteomes" id="UP000234681">
    <property type="component" value="Chromosome 19"/>
</dbReference>